<evidence type="ECO:0000313" key="2">
    <source>
        <dbReference type="Proteomes" id="UP000192284"/>
    </source>
</evidence>
<dbReference type="EMBL" id="MVHE01000142">
    <property type="protein sequence ID" value="ORA08238.1"/>
    <property type="molecule type" value="Genomic_DNA"/>
</dbReference>
<proteinExistence type="predicted"/>
<keyword evidence="2" id="KW-1185">Reference proteome</keyword>
<organism evidence="1 2">
    <name type="scientific">Mycobacterium angelicum</name>
    <dbReference type="NCBI Taxonomy" id="470074"/>
    <lineage>
        <taxon>Bacteria</taxon>
        <taxon>Bacillati</taxon>
        <taxon>Actinomycetota</taxon>
        <taxon>Actinomycetes</taxon>
        <taxon>Mycobacteriales</taxon>
        <taxon>Mycobacteriaceae</taxon>
        <taxon>Mycobacterium</taxon>
    </lineage>
</organism>
<dbReference type="AlphaFoldDB" id="A0A1W9Z707"/>
<sequence>MTCHTAHPALTTGAADASGIAGVVTAGPAGTTLAAHTTLAALAAADSCDAGTAKPTLTAGPALATRITRVG</sequence>
<accession>A0A1W9Z707</accession>
<name>A0A1W9Z707_MYCAN</name>
<evidence type="ECO:0000313" key="1">
    <source>
        <dbReference type="EMBL" id="ORA08238.1"/>
    </source>
</evidence>
<protein>
    <submittedName>
        <fullName evidence="1">Uncharacterized protein</fullName>
    </submittedName>
</protein>
<gene>
    <name evidence="1" type="ORF">BST12_28490</name>
</gene>
<comment type="caution">
    <text evidence="1">The sequence shown here is derived from an EMBL/GenBank/DDBJ whole genome shotgun (WGS) entry which is preliminary data.</text>
</comment>
<reference evidence="1 2" key="1">
    <citation type="submission" date="2017-02" db="EMBL/GenBank/DDBJ databases">
        <title>The new phylogeny of genus Mycobacterium.</title>
        <authorList>
            <person name="Tortoli E."/>
            <person name="Trovato A."/>
            <person name="Cirillo D.M."/>
        </authorList>
    </citation>
    <scope>NUCLEOTIDE SEQUENCE [LARGE SCALE GENOMIC DNA]</scope>
    <source>
        <strain evidence="1 2">DSM 45057</strain>
    </source>
</reference>
<dbReference type="Proteomes" id="UP000192284">
    <property type="component" value="Unassembled WGS sequence"/>
</dbReference>